<accession>G0QZL2</accession>
<keyword evidence="3 5" id="KW-1133">Transmembrane helix</keyword>
<dbReference type="OrthoDB" id="291190at2759"/>
<dbReference type="OMA" id="FAMIFGW"/>
<protein>
    <submittedName>
        <fullName evidence="7">Inner membrane protein, putative</fullName>
    </submittedName>
</protein>
<dbReference type="InParanoid" id="G0QZL2"/>
<evidence type="ECO:0000256" key="4">
    <source>
        <dbReference type="ARBA" id="ARBA00023136"/>
    </source>
</evidence>
<feature type="transmembrane region" description="Helical" evidence="5">
    <location>
        <begin position="62"/>
        <end position="79"/>
    </location>
</feature>
<evidence type="ECO:0000256" key="1">
    <source>
        <dbReference type="ARBA" id="ARBA00004141"/>
    </source>
</evidence>
<dbReference type="PANTHER" id="PTHR43461">
    <property type="entry name" value="TRANSMEMBRANE PROTEIN 256"/>
    <property type="match status" value="1"/>
</dbReference>
<keyword evidence="4 5" id="KW-0472">Membrane</keyword>
<name>G0QZL2_ICHMU</name>
<dbReference type="Proteomes" id="UP000008983">
    <property type="component" value="Unassembled WGS sequence"/>
</dbReference>
<proteinExistence type="predicted"/>
<dbReference type="eggNOG" id="ENOG502SZ02">
    <property type="taxonomic scope" value="Eukaryota"/>
</dbReference>
<feature type="signal peptide" evidence="6">
    <location>
        <begin position="1"/>
        <end position="19"/>
    </location>
</feature>
<comment type="subcellular location">
    <subcellularLocation>
        <location evidence="1">Membrane</location>
        <topology evidence="1">Multi-pass membrane protein</topology>
    </subcellularLocation>
</comment>
<dbReference type="Pfam" id="PF04241">
    <property type="entry name" value="DUF423"/>
    <property type="match status" value="1"/>
</dbReference>
<keyword evidence="8" id="KW-1185">Reference proteome</keyword>
<feature type="transmembrane region" description="Helical" evidence="5">
    <location>
        <begin position="38"/>
        <end position="55"/>
    </location>
</feature>
<evidence type="ECO:0000256" key="3">
    <source>
        <dbReference type="ARBA" id="ARBA00022989"/>
    </source>
</evidence>
<dbReference type="EMBL" id="GL984157">
    <property type="protein sequence ID" value="EGR29343.1"/>
    <property type="molecule type" value="Genomic_DNA"/>
</dbReference>
<dbReference type="AlphaFoldDB" id="G0QZL2"/>
<evidence type="ECO:0000313" key="7">
    <source>
        <dbReference type="EMBL" id="EGR29343.1"/>
    </source>
</evidence>
<evidence type="ECO:0000256" key="6">
    <source>
        <dbReference type="SAM" id="SignalP"/>
    </source>
</evidence>
<feature type="chain" id="PRO_5003408317" evidence="6">
    <location>
        <begin position="20"/>
        <end position="111"/>
    </location>
</feature>
<dbReference type="InterPro" id="IPR006696">
    <property type="entry name" value="DUF423"/>
</dbReference>
<reference evidence="7 8" key="1">
    <citation type="submission" date="2011-07" db="EMBL/GenBank/DDBJ databases">
        <authorList>
            <person name="Coyne R."/>
            <person name="Brami D."/>
            <person name="Johnson J."/>
            <person name="Hostetler J."/>
            <person name="Hannick L."/>
            <person name="Clark T."/>
            <person name="Cassidy-Hanley D."/>
            <person name="Inman J."/>
        </authorList>
    </citation>
    <scope>NUCLEOTIDE SEQUENCE [LARGE SCALE GENOMIC DNA]</scope>
    <source>
        <strain evidence="7 8">G5</strain>
    </source>
</reference>
<evidence type="ECO:0000256" key="2">
    <source>
        <dbReference type="ARBA" id="ARBA00022692"/>
    </source>
</evidence>
<evidence type="ECO:0000313" key="8">
    <source>
        <dbReference type="Proteomes" id="UP000008983"/>
    </source>
</evidence>
<gene>
    <name evidence="7" type="ORF">IMG5_157820</name>
</gene>
<dbReference type="GeneID" id="14905444"/>
<dbReference type="PANTHER" id="PTHR43461:SF1">
    <property type="entry name" value="TRANSMEMBRANE PROTEIN 256"/>
    <property type="match status" value="1"/>
</dbReference>
<keyword evidence="2 5" id="KW-0812">Transmembrane</keyword>
<dbReference type="RefSeq" id="XP_004030579.1">
    <property type="nucleotide sequence ID" value="XM_004030531.1"/>
</dbReference>
<dbReference type="GO" id="GO:0016020">
    <property type="term" value="C:membrane"/>
    <property type="evidence" value="ECO:0007669"/>
    <property type="project" value="UniProtKB-SubCell"/>
</dbReference>
<feature type="transmembrane region" description="Helical" evidence="5">
    <location>
        <begin position="91"/>
        <end position="109"/>
    </location>
</feature>
<keyword evidence="6" id="KW-0732">Signal</keyword>
<organism evidence="7 8">
    <name type="scientific">Ichthyophthirius multifiliis</name>
    <name type="common">White spot disease agent</name>
    <name type="synonym">Ich</name>
    <dbReference type="NCBI Taxonomy" id="5932"/>
    <lineage>
        <taxon>Eukaryota</taxon>
        <taxon>Sar</taxon>
        <taxon>Alveolata</taxon>
        <taxon>Ciliophora</taxon>
        <taxon>Intramacronucleata</taxon>
        <taxon>Oligohymenophorea</taxon>
        <taxon>Hymenostomatida</taxon>
        <taxon>Ophryoglenina</taxon>
        <taxon>Ichthyophthirius</taxon>
    </lineage>
</organism>
<evidence type="ECO:0000256" key="5">
    <source>
        <dbReference type="SAM" id="Phobius"/>
    </source>
</evidence>
<sequence>MSSHFLGCMNCAFLVIVGAAGGHKKEWTQERKDTFQKAQFYHFTNGAGIILSSFVNQSMQLSSVLFILGTALFCASLYHKAFTQKDDYSKIYPPFGGMCMILGWIALALKK</sequence>